<dbReference type="InterPro" id="IPR036909">
    <property type="entry name" value="Cyt_c-like_dom_sf"/>
</dbReference>
<feature type="chain" id="PRO_5045420615" evidence="10">
    <location>
        <begin position="24"/>
        <end position="244"/>
    </location>
</feature>
<evidence type="ECO:0000256" key="10">
    <source>
        <dbReference type="SAM" id="SignalP"/>
    </source>
</evidence>
<keyword evidence="6 8" id="KW-0408">Iron</keyword>
<proteinExistence type="predicted"/>
<evidence type="ECO:0000256" key="6">
    <source>
        <dbReference type="ARBA" id="ARBA00023004"/>
    </source>
</evidence>
<dbReference type="Gene3D" id="1.20.5.100">
    <property type="entry name" value="Cytochrome c1, transmembrane anchor, C-terminal"/>
    <property type="match status" value="1"/>
</dbReference>
<dbReference type="PRINTS" id="PR00603">
    <property type="entry name" value="CYTOCHROMEC1"/>
</dbReference>
<evidence type="ECO:0000256" key="5">
    <source>
        <dbReference type="ARBA" id="ARBA00022989"/>
    </source>
</evidence>
<keyword evidence="10" id="KW-0732">Signal</keyword>
<dbReference type="InterPro" id="IPR002326">
    <property type="entry name" value="Cyt_c1"/>
</dbReference>
<keyword evidence="7 9" id="KW-0472">Membrane</keyword>
<reference evidence="12 13" key="1">
    <citation type="submission" date="2020-10" db="EMBL/GenBank/DDBJ databases">
        <title>Phylogeny of dyella-like bacteria.</title>
        <authorList>
            <person name="Fu J."/>
        </authorList>
    </citation>
    <scope>NUCLEOTIDE SEQUENCE [LARGE SCALE GENOMIC DNA]</scope>
    <source>
        <strain evidence="12 13">BB4</strain>
    </source>
</reference>
<dbReference type="EMBL" id="JADIKD010000011">
    <property type="protein sequence ID" value="MFK2918188.1"/>
    <property type="molecule type" value="Genomic_DNA"/>
</dbReference>
<evidence type="ECO:0000256" key="8">
    <source>
        <dbReference type="PROSITE-ProRule" id="PRU00433"/>
    </source>
</evidence>
<keyword evidence="2 8" id="KW-0349">Heme</keyword>
<evidence type="ECO:0000313" key="13">
    <source>
        <dbReference type="Proteomes" id="UP001620408"/>
    </source>
</evidence>
<dbReference type="SUPFAM" id="SSF46626">
    <property type="entry name" value="Cytochrome c"/>
    <property type="match status" value="1"/>
</dbReference>
<sequence length="244" mass="27000">MKRTISSIALAVGLLVGSTTVMASEEGGLPSAGTNVSDKASLQRGAKLFFNYCVGCHSLKYARYSRIAEDLGLSEKEVMDNLNFTGAKFGEPVISHMPEESAATFFGKAPPDLSLEVRAKGADWVYGYLNSFYLDPTRPVGWNNTVFPNASMPNPLWELQGLQTAEMKKVDGDEVVEKLELSRPGKLTPAQFQQATRDLTSFLEYVAEPAALQRQRYGIWVLLFLAGFSLLAYALKKEYWKDVH</sequence>
<evidence type="ECO:0000256" key="4">
    <source>
        <dbReference type="ARBA" id="ARBA00022723"/>
    </source>
</evidence>
<name>A0ABW8K8G2_9GAMM</name>
<gene>
    <name evidence="12" type="ORF">ISS97_13030</name>
</gene>
<dbReference type="Proteomes" id="UP001620408">
    <property type="component" value="Unassembled WGS sequence"/>
</dbReference>
<dbReference type="Gene3D" id="1.10.760.10">
    <property type="entry name" value="Cytochrome c-like domain"/>
    <property type="match status" value="1"/>
</dbReference>
<keyword evidence="4 8" id="KW-0479">Metal-binding</keyword>
<dbReference type="PROSITE" id="PS51007">
    <property type="entry name" value="CYTC"/>
    <property type="match status" value="1"/>
</dbReference>
<evidence type="ECO:0000256" key="1">
    <source>
        <dbReference type="ARBA" id="ARBA00004370"/>
    </source>
</evidence>
<keyword evidence="3 9" id="KW-0812">Transmembrane</keyword>
<dbReference type="PANTHER" id="PTHR10266">
    <property type="entry name" value="CYTOCHROME C1"/>
    <property type="match status" value="1"/>
</dbReference>
<evidence type="ECO:0000256" key="9">
    <source>
        <dbReference type="SAM" id="Phobius"/>
    </source>
</evidence>
<protein>
    <submittedName>
        <fullName evidence="12">Cytochrome c1</fullName>
    </submittedName>
</protein>
<evidence type="ECO:0000256" key="7">
    <source>
        <dbReference type="ARBA" id="ARBA00023136"/>
    </source>
</evidence>
<comment type="subcellular location">
    <subcellularLocation>
        <location evidence="1">Membrane</location>
    </subcellularLocation>
</comment>
<evidence type="ECO:0000256" key="2">
    <source>
        <dbReference type="ARBA" id="ARBA00022617"/>
    </source>
</evidence>
<dbReference type="Pfam" id="PF02167">
    <property type="entry name" value="Cytochrom_C1"/>
    <property type="match status" value="1"/>
</dbReference>
<feature type="domain" description="Cytochrome c" evidence="11">
    <location>
        <begin position="40"/>
        <end position="210"/>
    </location>
</feature>
<keyword evidence="5 9" id="KW-1133">Transmembrane helix</keyword>
<dbReference type="RefSeq" id="WP_379983941.1">
    <property type="nucleotide sequence ID" value="NZ_JADIKD010000011.1"/>
</dbReference>
<evidence type="ECO:0000313" key="12">
    <source>
        <dbReference type="EMBL" id="MFK2918188.1"/>
    </source>
</evidence>
<comment type="caution">
    <text evidence="12">The sequence shown here is derived from an EMBL/GenBank/DDBJ whole genome shotgun (WGS) entry which is preliminary data.</text>
</comment>
<evidence type="ECO:0000256" key="3">
    <source>
        <dbReference type="ARBA" id="ARBA00022692"/>
    </source>
</evidence>
<dbReference type="PANTHER" id="PTHR10266:SF3">
    <property type="entry name" value="CYTOCHROME C1, HEME PROTEIN, MITOCHONDRIAL"/>
    <property type="match status" value="1"/>
</dbReference>
<keyword evidence="13" id="KW-1185">Reference proteome</keyword>
<accession>A0ABW8K8G2</accession>
<organism evidence="12 13">
    <name type="scientific">Dyella koreensis</name>
    <dbReference type="NCBI Taxonomy" id="311235"/>
    <lineage>
        <taxon>Bacteria</taxon>
        <taxon>Pseudomonadati</taxon>
        <taxon>Pseudomonadota</taxon>
        <taxon>Gammaproteobacteria</taxon>
        <taxon>Lysobacterales</taxon>
        <taxon>Rhodanobacteraceae</taxon>
        <taxon>Dyella</taxon>
    </lineage>
</organism>
<evidence type="ECO:0000259" key="11">
    <source>
        <dbReference type="PROSITE" id="PS51007"/>
    </source>
</evidence>
<feature type="signal peptide" evidence="10">
    <location>
        <begin position="1"/>
        <end position="23"/>
    </location>
</feature>
<dbReference type="InterPro" id="IPR009056">
    <property type="entry name" value="Cyt_c-like_dom"/>
</dbReference>
<feature type="transmembrane region" description="Helical" evidence="9">
    <location>
        <begin position="217"/>
        <end position="235"/>
    </location>
</feature>